<organism evidence="2 3">
    <name type="scientific">Paenisporosarcina macmurdoensis</name>
    <dbReference type="NCBI Taxonomy" id="212659"/>
    <lineage>
        <taxon>Bacteria</taxon>
        <taxon>Bacillati</taxon>
        <taxon>Bacillota</taxon>
        <taxon>Bacilli</taxon>
        <taxon>Bacillales</taxon>
        <taxon>Caryophanaceae</taxon>
        <taxon>Paenisporosarcina</taxon>
    </lineage>
</organism>
<dbReference type="Pfam" id="PF08780">
    <property type="entry name" value="NTase_sub_bind"/>
    <property type="match status" value="1"/>
</dbReference>
<gene>
    <name evidence="2" type="ORF">ACFPYN_13655</name>
</gene>
<feature type="coiled-coil region" evidence="1">
    <location>
        <begin position="1"/>
        <end position="32"/>
    </location>
</feature>
<dbReference type="RefSeq" id="WP_377734959.1">
    <property type="nucleotide sequence ID" value="NZ_JBHSRI010000024.1"/>
</dbReference>
<dbReference type="NCBIfam" id="TIGR01987">
    <property type="entry name" value="HI0074"/>
    <property type="match status" value="1"/>
</dbReference>
<dbReference type="Proteomes" id="UP001596170">
    <property type="component" value="Unassembled WGS sequence"/>
</dbReference>
<dbReference type="Gene3D" id="1.20.120.330">
    <property type="entry name" value="Nucleotidyltransferases domain 2"/>
    <property type="match status" value="1"/>
</dbReference>
<reference evidence="3" key="1">
    <citation type="journal article" date="2019" name="Int. J. Syst. Evol. Microbiol.">
        <title>The Global Catalogue of Microorganisms (GCM) 10K type strain sequencing project: providing services to taxonomists for standard genome sequencing and annotation.</title>
        <authorList>
            <consortium name="The Broad Institute Genomics Platform"/>
            <consortium name="The Broad Institute Genome Sequencing Center for Infectious Disease"/>
            <person name="Wu L."/>
            <person name="Ma J."/>
        </authorList>
    </citation>
    <scope>NUCLEOTIDE SEQUENCE [LARGE SCALE GENOMIC DNA]</scope>
    <source>
        <strain evidence="3">CCUG 54527</strain>
    </source>
</reference>
<keyword evidence="3" id="KW-1185">Reference proteome</keyword>
<dbReference type="SUPFAM" id="SSF81593">
    <property type="entry name" value="Nucleotidyltransferase substrate binding subunit/domain"/>
    <property type="match status" value="1"/>
</dbReference>
<evidence type="ECO:0000313" key="3">
    <source>
        <dbReference type="Proteomes" id="UP001596170"/>
    </source>
</evidence>
<name>A0ABW1L9U7_9BACL</name>
<protein>
    <submittedName>
        <fullName evidence="2">HI0074 family nucleotidyltransferase substrate-binding subunit</fullName>
    </submittedName>
</protein>
<dbReference type="InterPro" id="IPR010235">
    <property type="entry name" value="HepT"/>
</dbReference>
<comment type="caution">
    <text evidence="2">The sequence shown here is derived from an EMBL/GenBank/DDBJ whole genome shotgun (WGS) entry which is preliminary data.</text>
</comment>
<evidence type="ECO:0000256" key="1">
    <source>
        <dbReference type="SAM" id="Coils"/>
    </source>
</evidence>
<evidence type="ECO:0000313" key="2">
    <source>
        <dbReference type="EMBL" id="MFC6040468.1"/>
    </source>
</evidence>
<accession>A0ABW1L9U7</accession>
<proteinExistence type="predicted"/>
<keyword evidence="1" id="KW-0175">Coiled coil</keyword>
<sequence>MEDLERKVRQSLMNLERALSRLEDALKEDQHNSLMVDGTIQRFEFTIEIYWKTLKRLLLSEGIDAKTPRETLKEAFQVGWLEDEKSWLQMLKDRNETSHVYDEAMALRILANIKQYFPEMKNTFVKLKVRYEGKWMQ</sequence>
<dbReference type="EMBL" id="JBHSRI010000024">
    <property type="protein sequence ID" value="MFC6040468.1"/>
    <property type="molecule type" value="Genomic_DNA"/>
</dbReference>